<name>A4G302_HERAR</name>
<dbReference type="EMBL" id="CU207211">
    <property type="protein sequence ID" value="CAL60889.1"/>
    <property type="molecule type" value="Genomic_DNA"/>
</dbReference>
<dbReference type="AlphaFoldDB" id="A4G302"/>
<keyword evidence="2" id="KW-1185">Reference proteome</keyword>
<organism evidence="1 2">
    <name type="scientific">Herminiimonas arsenicoxydans</name>
    <dbReference type="NCBI Taxonomy" id="204773"/>
    <lineage>
        <taxon>Bacteria</taxon>
        <taxon>Pseudomonadati</taxon>
        <taxon>Pseudomonadota</taxon>
        <taxon>Betaproteobacteria</taxon>
        <taxon>Burkholderiales</taxon>
        <taxon>Oxalobacteraceae</taxon>
        <taxon>Herminiimonas</taxon>
    </lineage>
</organism>
<dbReference type="eggNOG" id="ENOG503160D">
    <property type="taxonomic scope" value="Bacteria"/>
</dbReference>
<reference evidence="1 2" key="1">
    <citation type="journal article" date="2007" name="PLoS Genet.">
        <title>A tale of two oxidation states: bacterial colonization of arsenic-rich environments.</title>
        <authorList>
            <person name="Muller D."/>
            <person name="Medigue C."/>
            <person name="Koechler S."/>
            <person name="Barbe V."/>
            <person name="Barakat M."/>
            <person name="Talla E."/>
            <person name="Bonnefoy V."/>
            <person name="Krin E."/>
            <person name="Arsene-Ploetze F."/>
            <person name="Carapito C."/>
            <person name="Chandler M."/>
            <person name="Cournoyer B."/>
            <person name="Cruveiller S."/>
            <person name="Dossat C."/>
            <person name="Duval S."/>
            <person name="Heymann M."/>
            <person name="Leize E."/>
            <person name="Lieutaud A."/>
            <person name="Lievremont D."/>
            <person name="Makita Y."/>
            <person name="Mangenot S."/>
            <person name="Nitschke W."/>
            <person name="Ortet P."/>
            <person name="Perdrial N."/>
            <person name="Schoepp B."/>
            <person name="Siguier N."/>
            <person name="Simeonova D.D."/>
            <person name="Rouy Z."/>
            <person name="Segurens B."/>
            <person name="Turlin E."/>
            <person name="Vallenet D."/>
            <person name="Van Dorsselaer A."/>
            <person name="Weiss S."/>
            <person name="Weissenbach J."/>
            <person name="Lett M.C."/>
            <person name="Danchin A."/>
            <person name="Bertin P.N."/>
        </authorList>
    </citation>
    <scope>NUCLEOTIDE SEQUENCE [LARGE SCALE GENOMIC DNA]</scope>
    <source>
        <strain evidence="2">ULPAs1</strain>
    </source>
</reference>
<protein>
    <submittedName>
        <fullName evidence="1">Uncharacterized protein</fullName>
    </submittedName>
</protein>
<evidence type="ECO:0000313" key="1">
    <source>
        <dbReference type="EMBL" id="CAL60889.1"/>
    </source>
</evidence>
<gene>
    <name evidence="1" type="ordered locus">HEAR0695</name>
</gene>
<accession>A4G302</accession>
<proteinExistence type="predicted"/>
<dbReference type="STRING" id="204773.HEAR0695"/>
<sequence length="130" mass="13174">METTHLYPHDPEEPIEAFPPYSASEACPQCGSHQIETRNFATKAGCAIGAIAGIGVTIASCTRGARVGASIGLIGGPIGATLGGVAGAVLDALANAAAGCATGITLGQIIDRTILLNNKCHHCRHTFNAH</sequence>
<evidence type="ECO:0000313" key="2">
    <source>
        <dbReference type="Proteomes" id="UP000006697"/>
    </source>
</evidence>
<dbReference type="OrthoDB" id="9103752at2"/>
<dbReference type="Proteomes" id="UP000006697">
    <property type="component" value="Chromosome"/>
</dbReference>
<dbReference type="KEGG" id="har:HEAR0695"/>
<dbReference type="HOGENOM" id="CLU_135442_1_1_4"/>